<comment type="catalytic activity">
    <reaction evidence="10">
        <text>di-trans,octa-cis-undecaprenyl diphospho-N-acetyl-alpha-D-muramoyl-L-alanyl-D-glutamyl-meso-2,6-diaminopimeloyl-D-alanyl-D-alanine + UDP-N-acetyl-alpha-D-glucosamine = di-trans,octa-cis-undecaprenyl diphospho-[N-acetyl-alpha-D-glucosaminyl-(1-&gt;4)]-N-acetyl-alpha-D-muramoyl-L-alanyl-D-glutamyl-meso-2,6-diaminopimeloyl-D-alanyl-D-alanine + UDP + H(+)</text>
        <dbReference type="Rhea" id="RHEA:31227"/>
        <dbReference type="ChEBI" id="CHEBI:15378"/>
        <dbReference type="ChEBI" id="CHEBI:57705"/>
        <dbReference type="ChEBI" id="CHEBI:58223"/>
        <dbReference type="ChEBI" id="CHEBI:61387"/>
        <dbReference type="ChEBI" id="CHEBI:61388"/>
        <dbReference type="EC" id="2.4.1.227"/>
    </reaction>
</comment>
<dbReference type="InterPro" id="IPR007235">
    <property type="entry name" value="Glyco_trans_28_C"/>
</dbReference>
<evidence type="ECO:0000256" key="1">
    <source>
        <dbReference type="ARBA" id="ARBA00022475"/>
    </source>
</evidence>
<comment type="caution">
    <text evidence="10">Lacks conserved residue(s) required for the propagation of feature annotation.</text>
</comment>
<evidence type="ECO:0000313" key="13">
    <source>
        <dbReference type="EMBL" id="OLY43637.1"/>
    </source>
</evidence>
<dbReference type="InterPro" id="IPR006009">
    <property type="entry name" value="GlcNAc_MurG"/>
</dbReference>
<proteinExistence type="inferred from homology"/>
<evidence type="ECO:0000313" key="14">
    <source>
        <dbReference type="Proteomes" id="UP000187344"/>
    </source>
</evidence>
<dbReference type="GO" id="GO:0005975">
    <property type="term" value="P:carbohydrate metabolic process"/>
    <property type="evidence" value="ECO:0007669"/>
    <property type="project" value="InterPro"/>
</dbReference>
<evidence type="ECO:0000259" key="12">
    <source>
        <dbReference type="Pfam" id="PF04101"/>
    </source>
</evidence>
<dbReference type="GO" id="GO:0051301">
    <property type="term" value="P:cell division"/>
    <property type="evidence" value="ECO:0007669"/>
    <property type="project" value="UniProtKB-KW"/>
</dbReference>
<gene>
    <name evidence="10" type="primary">murG</name>
    <name evidence="13" type="ORF">PEB0149_010690</name>
</gene>
<dbReference type="GO" id="GO:0050511">
    <property type="term" value="F:undecaprenyldiphospho-muramoylpentapeptide beta-N-acetylglucosaminyltransferase activity"/>
    <property type="evidence" value="ECO:0007669"/>
    <property type="project" value="UniProtKB-UniRule"/>
</dbReference>
<dbReference type="OrthoDB" id="9808936at2"/>
<dbReference type="GO" id="GO:0051991">
    <property type="term" value="F:UDP-N-acetyl-D-glucosamine:N-acetylmuramoyl-L-alanyl-D-glutamyl-meso-2,6-diaminopimelyl-D-alanyl-D-alanine-diphosphoundecaprenol 4-beta-N-acetylglucosaminlytransferase activity"/>
    <property type="evidence" value="ECO:0007669"/>
    <property type="project" value="RHEA"/>
</dbReference>
<evidence type="ECO:0000256" key="4">
    <source>
        <dbReference type="ARBA" id="ARBA00022679"/>
    </source>
</evidence>
<evidence type="ECO:0000259" key="11">
    <source>
        <dbReference type="Pfam" id="PF03033"/>
    </source>
</evidence>
<evidence type="ECO:0000256" key="5">
    <source>
        <dbReference type="ARBA" id="ARBA00022960"/>
    </source>
</evidence>
<keyword evidence="7 10" id="KW-0472">Membrane</keyword>
<dbReference type="EC" id="2.4.1.227" evidence="10"/>
<comment type="subcellular location">
    <subcellularLocation>
        <location evidence="10">Cell membrane</location>
        <topology evidence="10">Peripheral membrane protein</topology>
        <orientation evidence="10">Cytoplasmic side</orientation>
    </subcellularLocation>
</comment>
<dbReference type="GO" id="GO:0071555">
    <property type="term" value="P:cell wall organization"/>
    <property type="evidence" value="ECO:0007669"/>
    <property type="project" value="UniProtKB-KW"/>
</dbReference>
<dbReference type="Gene3D" id="3.40.50.2000">
    <property type="entry name" value="Glycogen Phosphorylase B"/>
    <property type="match status" value="2"/>
</dbReference>
<evidence type="ECO:0000256" key="3">
    <source>
        <dbReference type="ARBA" id="ARBA00022676"/>
    </source>
</evidence>
<dbReference type="EMBL" id="LXYT01000001">
    <property type="protein sequence ID" value="OLY43637.1"/>
    <property type="molecule type" value="Genomic_DNA"/>
</dbReference>
<comment type="pathway">
    <text evidence="10">Cell wall biogenesis; peptidoglycan biosynthesis.</text>
</comment>
<dbReference type="InterPro" id="IPR004276">
    <property type="entry name" value="GlycoTrans_28_N"/>
</dbReference>
<keyword evidence="1 10" id="KW-1003">Cell membrane</keyword>
<keyword evidence="5 10" id="KW-0133">Cell shape</keyword>
<comment type="caution">
    <text evidence="13">The sequence shown here is derived from an EMBL/GenBank/DDBJ whole genome shotgun (WGS) entry which is preliminary data.</text>
</comment>
<feature type="domain" description="Glycosyltransferase family 28 N-terminal" evidence="11">
    <location>
        <begin position="7"/>
        <end position="142"/>
    </location>
</feature>
<keyword evidence="9 10" id="KW-0961">Cell wall biogenesis/degradation</keyword>
<dbReference type="Pfam" id="PF04101">
    <property type="entry name" value="Glyco_tran_28_C"/>
    <property type="match status" value="1"/>
</dbReference>
<feature type="binding site" evidence="10">
    <location>
        <position position="125"/>
    </location>
    <ligand>
        <name>UDP-N-acetyl-alpha-D-glucosamine</name>
        <dbReference type="ChEBI" id="CHEBI:57705"/>
    </ligand>
</feature>
<dbReference type="Proteomes" id="UP000187344">
    <property type="component" value="Unassembled WGS sequence"/>
</dbReference>
<evidence type="ECO:0000256" key="7">
    <source>
        <dbReference type="ARBA" id="ARBA00023136"/>
    </source>
</evidence>
<feature type="binding site" evidence="10">
    <location>
        <position position="193"/>
    </location>
    <ligand>
        <name>UDP-N-acetyl-alpha-D-glucosamine</name>
        <dbReference type="ChEBI" id="CHEBI:57705"/>
    </ligand>
</feature>
<sequence length="374" mass="40603">MTDKKTIVLVAGGTGGHLFPAEALKGELVRRGYDVHLITDDRARRFVRTFDDDHVHVIPSATITSKNPFAVAKTLWQLLKGVRASRRLFRKLRPVLVVGFGGYPTLPPLYAAKSIGLRAFIHEQNAVMGRANKALAARVDAIAGGFLEDEGQYKDKIVVTGNPVRDAVIEASNQPYRPSDGTDVFNLLIFGGSQGASFFNEVVPAAVKLLGDDVKKRLHIVQQVRGDDKELLETYRNLQVEAEVKEFFEDMPKRIADAHFIIARSGASTVSEIAAIGRPALLVPYPYALDHDQAANAARLAATGAVKVMQQKELDSHELAKMIDAVAKNSTLLVTQAKAAKTAGHTDATKKLADLAEALVAGKTVKEYKEGETS</sequence>
<evidence type="ECO:0000256" key="10">
    <source>
        <dbReference type="HAMAP-Rule" id="MF_00033"/>
    </source>
</evidence>
<reference evidence="13 14" key="1">
    <citation type="submission" date="2016-12" db="EMBL/GenBank/DDBJ databases">
        <title>Comparative genomics of Bartonella apis.</title>
        <authorList>
            <person name="Engel P."/>
        </authorList>
    </citation>
    <scope>NUCLEOTIDE SEQUENCE [LARGE SCALE GENOMIC DNA]</scope>
    <source>
        <strain evidence="13 14">PEB0149</strain>
    </source>
</reference>
<dbReference type="SUPFAM" id="SSF53756">
    <property type="entry name" value="UDP-Glycosyltransferase/glycogen phosphorylase"/>
    <property type="match status" value="1"/>
</dbReference>
<keyword evidence="14" id="KW-1185">Reference proteome</keyword>
<dbReference type="HAMAP" id="MF_00033">
    <property type="entry name" value="MurG"/>
    <property type="match status" value="1"/>
</dbReference>
<comment type="function">
    <text evidence="10">Cell wall formation. Catalyzes the transfer of a GlcNAc subunit on undecaprenyl-pyrophosphoryl-MurNAc-pentapeptide (lipid intermediate I) to form undecaprenyl-pyrophosphoryl-MurNAc-(pentapeptide)GlcNAc (lipid intermediate II).</text>
</comment>
<comment type="similarity">
    <text evidence="10">Belongs to the glycosyltransferase 28 family. MurG subfamily.</text>
</comment>
<dbReference type="GO" id="GO:0008360">
    <property type="term" value="P:regulation of cell shape"/>
    <property type="evidence" value="ECO:0007669"/>
    <property type="project" value="UniProtKB-KW"/>
</dbReference>
<dbReference type="PANTHER" id="PTHR21015:SF22">
    <property type="entry name" value="GLYCOSYLTRANSFERASE"/>
    <property type="match status" value="1"/>
</dbReference>
<dbReference type="RefSeq" id="WP_075868708.1">
    <property type="nucleotide sequence ID" value="NZ_CALYQA010000004.1"/>
</dbReference>
<name>A0A1R0F9J0_9HYPH</name>
<dbReference type="CDD" id="cd03785">
    <property type="entry name" value="GT28_MurG"/>
    <property type="match status" value="1"/>
</dbReference>
<evidence type="ECO:0000256" key="8">
    <source>
        <dbReference type="ARBA" id="ARBA00023306"/>
    </source>
</evidence>
<feature type="binding site" evidence="10">
    <location>
        <position position="293"/>
    </location>
    <ligand>
        <name>UDP-N-acetyl-alpha-D-glucosamine</name>
        <dbReference type="ChEBI" id="CHEBI:57705"/>
    </ligand>
</feature>
<accession>A0A1R0F9J0</accession>
<keyword evidence="8 10" id="KW-0131">Cell cycle</keyword>
<dbReference type="GO" id="GO:0009252">
    <property type="term" value="P:peptidoglycan biosynthetic process"/>
    <property type="evidence" value="ECO:0007669"/>
    <property type="project" value="UniProtKB-UniRule"/>
</dbReference>
<organism evidence="13 14">
    <name type="scientific">Bartonella apis</name>
    <dbReference type="NCBI Taxonomy" id="1686310"/>
    <lineage>
        <taxon>Bacteria</taxon>
        <taxon>Pseudomonadati</taxon>
        <taxon>Pseudomonadota</taxon>
        <taxon>Alphaproteobacteria</taxon>
        <taxon>Hyphomicrobiales</taxon>
        <taxon>Bartonellaceae</taxon>
        <taxon>Bartonella</taxon>
    </lineage>
</organism>
<evidence type="ECO:0000256" key="2">
    <source>
        <dbReference type="ARBA" id="ARBA00022618"/>
    </source>
</evidence>
<feature type="binding site" evidence="10">
    <location>
        <position position="165"/>
    </location>
    <ligand>
        <name>UDP-N-acetyl-alpha-D-glucosamine</name>
        <dbReference type="ChEBI" id="CHEBI:57705"/>
    </ligand>
</feature>
<dbReference type="UniPathway" id="UPA00219"/>
<dbReference type="GO" id="GO:0005886">
    <property type="term" value="C:plasma membrane"/>
    <property type="evidence" value="ECO:0007669"/>
    <property type="project" value="UniProtKB-SubCell"/>
</dbReference>
<keyword evidence="6 10" id="KW-0573">Peptidoglycan synthesis</keyword>
<keyword evidence="3 10" id="KW-0328">Glycosyltransferase</keyword>
<dbReference type="Pfam" id="PF03033">
    <property type="entry name" value="Glyco_transf_28"/>
    <property type="match status" value="1"/>
</dbReference>
<dbReference type="PANTHER" id="PTHR21015">
    <property type="entry name" value="UDP-N-ACETYLGLUCOSAMINE--N-ACETYLMURAMYL-(PENTAPEPTIDE) PYROPHOSPHORYL-UNDECAPRENOL N-ACETYLGLUCOSAMINE TRANSFERASE 1"/>
    <property type="match status" value="1"/>
</dbReference>
<evidence type="ECO:0000256" key="6">
    <source>
        <dbReference type="ARBA" id="ARBA00022984"/>
    </source>
</evidence>
<evidence type="ECO:0000256" key="9">
    <source>
        <dbReference type="ARBA" id="ARBA00023316"/>
    </source>
</evidence>
<protein>
    <recommendedName>
        <fullName evidence="10">UDP-N-acetylglucosamine--N-acetylmuramyl-(pentapeptide) pyrophosphoryl-undecaprenol N-acetylglucosamine transferase</fullName>
        <ecNumber evidence="10">2.4.1.227</ecNumber>
    </recommendedName>
    <alternativeName>
        <fullName evidence="10">Undecaprenyl-PP-MurNAc-pentapeptide-UDPGlcNAc GlcNAc transferase</fullName>
    </alternativeName>
</protein>
<dbReference type="NCBIfam" id="TIGR01133">
    <property type="entry name" value="murG"/>
    <property type="match status" value="1"/>
</dbReference>
<feature type="domain" description="Glycosyl transferase family 28 C-terminal" evidence="12">
    <location>
        <begin position="187"/>
        <end position="351"/>
    </location>
</feature>
<dbReference type="AlphaFoldDB" id="A0A1R0F9J0"/>
<feature type="binding site" evidence="10">
    <location>
        <begin position="14"/>
        <end position="16"/>
    </location>
    <ligand>
        <name>UDP-N-acetyl-alpha-D-glucosamine</name>
        <dbReference type="ChEBI" id="CHEBI:57705"/>
    </ligand>
</feature>
<keyword evidence="2 10" id="KW-0132">Cell division</keyword>
<keyword evidence="4 10" id="KW-0808">Transferase</keyword>